<dbReference type="InterPro" id="IPR036291">
    <property type="entry name" value="NAD(P)-bd_dom_sf"/>
</dbReference>
<organism evidence="4 5">
    <name type="scientific">Lepidopterella palustris CBS 459.81</name>
    <dbReference type="NCBI Taxonomy" id="1314670"/>
    <lineage>
        <taxon>Eukaryota</taxon>
        <taxon>Fungi</taxon>
        <taxon>Dikarya</taxon>
        <taxon>Ascomycota</taxon>
        <taxon>Pezizomycotina</taxon>
        <taxon>Dothideomycetes</taxon>
        <taxon>Pleosporomycetidae</taxon>
        <taxon>Mytilinidiales</taxon>
        <taxon>Argynnaceae</taxon>
        <taxon>Lepidopterella</taxon>
    </lineage>
</organism>
<evidence type="ECO:0000259" key="3">
    <source>
        <dbReference type="Pfam" id="PF03435"/>
    </source>
</evidence>
<keyword evidence="2" id="KW-0812">Transmembrane</keyword>
<evidence type="ECO:0000256" key="1">
    <source>
        <dbReference type="ARBA" id="ARBA00038048"/>
    </source>
</evidence>
<dbReference type="PANTHER" id="PTHR12286">
    <property type="entry name" value="SACCHAROPINE DEHYDROGENASE-LIKE OXIDOREDUCTASE"/>
    <property type="match status" value="1"/>
</dbReference>
<keyword evidence="2" id="KW-1133">Transmembrane helix</keyword>
<reference evidence="4 5" key="1">
    <citation type="journal article" date="2016" name="Nat. Commun.">
        <title>Ectomycorrhizal ecology is imprinted in the genome of the dominant symbiotic fungus Cenococcum geophilum.</title>
        <authorList>
            <consortium name="DOE Joint Genome Institute"/>
            <person name="Peter M."/>
            <person name="Kohler A."/>
            <person name="Ohm R.A."/>
            <person name="Kuo A."/>
            <person name="Krutzmann J."/>
            <person name="Morin E."/>
            <person name="Arend M."/>
            <person name="Barry K.W."/>
            <person name="Binder M."/>
            <person name="Choi C."/>
            <person name="Clum A."/>
            <person name="Copeland A."/>
            <person name="Grisel N."/>
            <person name="Haridas S."/>
            <person name="Kipfer T."/>
            <person name="LaButti K."/>
            <person name="Lindquist E."/>
            <person name="Lipzen A."/>
            <person name="Maire R."/>
            <person name="Meier B."/>
            <person name="Mihaltcheva S."/>
            <person name="Molinier V."/>
            <person name="Murat C."/>
            <person name="Poggeler S."/>
            <person name="Quandt C.A."/>
            <person name="Sperisen C."/>
            <person name="Tritt A."/>
            <person name="Tisserant E."/>
            <person name="Crous P.W."/>
            <person name="Henrissat B."/>
            <person name="Nehls U."/>
            <person name="Egli S."/>
            <person name="Spatafora J.W."/>
            <person name="Grigoriev I.V."/>
            <person name="Martin F.M."/>
        </authorList>
    </citation>
    <scope>NUCLEOTIDE SEQUENCE [LARGE SCALE GENOMIC DNA]</scope>
    <source>
        <strain evidence="4 5">CBS 459.81</strain>
    </source>
</reference>
<keyword evidence="5" id="KW-1185">Reference proteome</keyword>
<dbReference type="SUPFAM" id="SSF51735">
    <property type="entry name" value="NAD(P)-binding Rossmann-fold domains"/>
    <property type="match status" value="1"/>
</dbReference>
<name>A0A8E2JC93_9PEZI</name>
<evidence type="ECO:0000256" key="2">
    <source>
        <dbReference type="SAM" id="Phobius"/>
    </source>
</evidence>
<protein>
    <recommendedName>
        <fullName evidence="3">Saccharopine dehydrogenase NADP binding domain-containing protein</fullName>
    </recommendedName>
</protein>
<dbReference type="PANTHER" id="PTHR12286:SF5">
    <property type="entry name" value="SACCHAROPINE DEHYDROGENASE-LIKE OXIDOREDUCTASE"/>
    <property type="match status" value="1"/>
</dbReference>
<feature type="domain" description="Saccharopine dehydrogenase NADP binding" evidence="3">
    <location>
        <begin position="11"/>
        <end position="139"/>
    </location>
</feature>
<sequence>MADTFRQYDLVLLGATGYTGKLTAEYITKNLPTDLKWAIAGRNSKKLATIAVELKKLNPDRPEPAIEICELKKNELDVLARKTRLVITTVGPYMKYGEPVVEACANNGTHYLDCTGEAPWLKDMIEKYHETAKKNGAIMIPECGLDSVPADILSYAIAHHIRTTFSAPTSSVTVSMHDFKGGISGGTSATILTLFSYYTLRQIATALSPFSLSPVRPTSTNPPPTGPLLHRLLGIRRIPELGLLTDGPMAGVDTVIVHRSWGLYAQSPDPSAHYGAKFRFTEYMRARNILTGSLFHYSFLTISLLLMFPPTRLILIPLLQRFVFPAPGEGPAPDSTHADLVHYRAVGVSDTPEKQRISARFEWNGGVYVITGLTLAEAAMCILRGEMEDTEAGRLGGGMLTPACLGGEYVERLRRAGVRIEVRGEV</sequence>
<dbReference type="Gene3D" id="3.40.50.720">
    <property type="entry name" value="NAD(P)-binding Rossmann-like Domain"/>
    <property type="match status" value="1"/>
</dbReference>
<dbReference type="EMBL" id="KV745155">
    <property type="protein sequence ID" value="OCK77102.1"/>
    <property type="molecule type" value="Genomic_DNA"/>
</dbReference>
<dbReference type="InterPro" id="IPR005097">
    <property type="entry name" value="Sacchrp_dh_NADP-bd"/>
</dbReference>
<feature type="transmembrane region" description="Helical" evidence="2">
    <location>
        <begin position="294"/>
        <end position="315"/>
    </location>
</feature>
<dbReference type="AlphaFoldDB" id="A0A8E2JC93"/>
<dbReference type="Pfam" id="PF03435">
    <property type="entry name" value="Sacchrp_dh_NADP"/>
    <property type="match status" value="1"/>
</dbReference>
<accession>A0A8E2JC93</accession>
<evidence type="ECO:0000313" key="4">
    <source>
        <dbReference type="EMBL" id="OCK77102.1"/>
    </source>
</evidence>
<comment type="similarity">
    <text evidence="1">Belongs to the saccharopine dehydrogenase family.</text>
</comment>
<dbReference type="GO" id="GO:0005811">
    <property type="term" value="C:lipid droplet"/>
    <property type="evidence" value="ECO:0007669"/>
    <property type="project" value="TreeGrafter"/>
</dbReference>
<dbReference type="InterPro" id="IPR051276">
    <property type="entry name" value="Saccharopine_DH-like_oxidrdct"/>
</dbReference>
<gene>
    <name evidence="4" type="ORF">K432DRAFT_384955</name>
</gene>
<evidence type="ECO:0000313" key="5">
    <source>
        <dbReference type="Proteomes" id="UP000250266"/>
    </source>
</evidence>
<dbReference type="Proteomes" id="UP000250266">
    <property type="component" value="Unassembled WGS sequence"/>
</dbReference>
<dbReference type="GO" id="GO:0005739">
    <property type="term" value="C:mitochondrion"/>
    <property type="evidence" value="ECO:0007669"/>
    <property type="project" value="TreeGrafter"/>
</dbReference>
<keyword evidence="2" id="KW-0472">Membrane</keyword>
<dbReference type="GO" id="GO:0005886">
    <property type="term" value="C:plasma membrane"/>
    <property type="evidence" value="ECO:0007669"/>
    <property type="project" value="TreeGrafter"/>
</dbReference>
<dbReference type="GO" id="GO:0009247">
    <property type="term" value="P:glycolipid biosynthetic process"/>
    <property type="evidence" value="ECO:0007669"/>
    <property type="project" value="TreeGrafter"/>
</dbReference>
<proteinExistence type="inferred from homology"/>
<dbReference type="OrthoDB" id="10268090at2759"/>